<evidence type="ECO:0000256" key="1">
    <source>
        <dbReference type="SAM" id="SignalP"/>
    </source>
</evidence>
<keyword evidence="3" id="KW-1185">Reference proteome</keyword>
<dbReference type="AlphaFoldDB" id="A0AA39UQG3"/>
<protein>
    <recommendedName>
        <fullName evidence="4">Secreted protein</fullName>
    </recommendedName>
</protein>
<organism evidence="2 3">
    <name type="scientific">Armillaria novae-zelandiae</name>
    <dbReference type="NCBI Taxonomy" id="153914"/>
    <lineage>
        <taxon>Eukaryota</taxon>
        <taxon>Fungi</taxon>
        <taxon>Dikarya</taxon>
        <taxon>Basidiomycota</taxon>
        <taxon>Agaricomycotina</taxon>
        <taxon>Agaricomycetes</taxon>
        <taxon>Agaricomycetidae</taxon>
        <taxon>Agaricales</taxon>
        <taxon>Marasmiineae</taxon>
        <taxon>Physalacriaceae</taxon>
        <taxon>Armillaria</taxon>
    </lineage>
</organism>
<reference evidence="2" key="1">
    <citation type="submission" date="2023-06" db="EMBL/GenBank/DDBJ databases">
        <authorList>
            <consortium name="Lawrence Berkeley National Laboratory"/>
            <person name="Ahrendt S."/>
            <person name="Sahu N."/>
            <person name="Indic B."/>
            <person name="Wong-Bajracharya J."/>
            <person name="Merenyi Z."/>
            <person name="Ke H.-M."/>
            <person name="Monk M."/>
            <person name="Kocsube S."/>
            <person name="Drula E."/>
            <person name="Lipzen A."/>
            <person name="Balint B."/>
            <person name="Henrissat B."/>
            <person name="Andreopoulos B."/>
            <person name="Martin F.M."/>
            <person name="Harder C.B."/>
            <person name="Rigling D."/>
            <person name="Ford K.L."/>
            <person name="Foster G.D."/>
            <person name="Pangilinan J."/>
            <person name="Papanicolaou A."/>
            <person name="Barry K."/>
            <person name="LaButti K."/>
            <person name="Viragh M."/>
            <person name="Koriabine M."/>
            <person name="Yan M."/>
            <person name="Riley R."/>
            <person name="Champramary S."/>
            <person name="Plett K.L."/>
            <person name="Tsai I.J."/>
            <person name="Slot J."/>
            <person name="Sipos G."/>
            <person name="Plett J."/>
            <person name="Nagy L.G."/>
            <person name="Grigoriev I.V."/>
        </authorList>
    </citation>
    <scope>NUCLEOTIDE SEQUENCE</scope>
    <source>
        <strain evidence="2">ICMP 16352</strain>
    </source>
</reference>
<dbReference type="Proteomes" id="UP001175227">
    <property type="component" value="Unassembled WGS sequence"/>
</dbReference>
<feature type="signal peptide" evidence="1">
    <location>
        <begin position="1"/>
        <end position="34"/>
    </location>
</feature>
<keyword evidence="1" id="KW-0732">Signal</keyword>
<feature type="chain" id="PRO_5041427403" description="Secreted protein" evidence="1">
    <location>
        <begin position="35"/>
        <end position="77"/>
    </location>
</feature>
<dbReference type="EMBL" id="JAUEPR010000002">
    <property type="protein sequence ID" value="KAK0488415.1"/>
    <property type="molecule type" value="Genomic_DNA"/>
</dbReference>
<evidence type="ECO:0008006" key="4">
    <source>
        <dbReference type="Google" id="ProtNLM"/>
    </source>
</evidence>
<gene>
    <name evidence="2" type="ORF">IW261DRAFT_1439114</name>
</gene>
<proteinExistence type="predicted"/>
<evidence type="ECO:0000313" key="2">
    <source>
        <dbReference type="EMBL" id="KAK0488415.1"/>
    </source>
</evidence>
<name>A0AA39UQG3_9AGAR</name>
<comment type="caution">
    <text evidence="2">The sequence shown here is derived from an EMBL/GenBank/DDBJ whole genome shotgun (WGS) entry which is preliminary data.</text>
</comment>
<evidence type="ECO:0000313" key="3">
    <source>
        <dbReference type="Proteomes" id="UP001175227"/>
    </source>
</evidence>
<sequence>MLTSIVLRLRWSILLTYLLVQISFSCIPLPQTASRSMPVSKRRPEFSVGCSNYSHKPVVVPYNSVASHLLYSQSTWP</sequence>
<accession>A0AA39UQG3</accession>